<accession>A0ABW0FHS2</accession>
<evidence type="ECO:0000256" key="2">
    <source>
        <dbReference type="SAM" id="SignalP"/>
    </source>
</evidence>
<feature type="region of interest" description="Disordered" evidence="1">
    <location>
        <begin position="25"/>
        <end position="65"/>
    </location>
</feature>
<dbReference type="Gene3D" id="2.30.180.10">
    <property type="entry name" value="FAS1 domain"/>
    <property type="match status" value="1"/>
</dbReference>
<dbReference type="Pfam" id="PF02469">
    <property type="entry name" value="Fasciclin"/>
    <property type="match status" value="1"/>
</dbReference>
<dbReference type="PROSITE" id="PS51257">
    <property type="entry name" value="PROKAR_LIPOPROTEIN"/>
    <property type="match status" value="1"/>
</dbReference>
<proteinExistence type="predicted"/>
<reference evidence="5" key="1">
    <citation type="journal article" date="2019" name="Int. J. Syst. Evol. Microbiol.">
        <title>The Global Catalogue of Microorganisms (GCM) 10K type strain sequencing project: providing services to taxonomists for standard genome sequencing and annotation.</title>
        <authorList>
            <consortium name="The Broad Institute Genomics Platform"/>
            <consortium name="The Broad Institute Genome Sequencing Center for Infectious Disease"/>
            <person name="Wu L."/>
            <person name="Ma J."/>
        </authorList>
    </citation>
    <scope>NUCLEOTIDE SEQUENCE [LARGE SCALE GENOMIC DNA]</scope>
    <source>
        <strain evidence="5">CGMCC 1.16455</strain>
    </source>
</reference>
<sequence>MNTRTMLPKLGALAATVALMSACSGGMSDDGETDDQQPAAGESQASDGGGMGSDEDMDDMDMDPAANLVGAGCADYASMVPDGDGSVEGMSQDPLSVAASNNPLLTTLTSAVSGELNPDVNLVDTLDGDEFTVFAPVDDAFGAIPEDDLNALVMDADSLSTVLTYHVVPGQITPDEIADSTQTTVQGEDVEITGSGDDLMVNGSTVICGGVQTQNATVYLVDTVLMPPSMADAS</sequence>
<feature type="domain" description="FAS1" evidence="3">
    <location>
        <begin position="92"/>
        <end position="225"/>
    </location>
</feature>
<name>A0ABW0FHS2_9MICO</name>
<keyword evidence="2" id="KW-0732">Signal</keyword>
<protein>
    <submittedName>
        <fullName evidence="4">Fasciclin domain-containing protein</fullName>
    </submittedName>
</protein>
<dbReference type="Proteomes" id="UP001595937">
    <property type="component" value="Unassembled WGS sequence"/>
</dbReference>
<feature type="signal peptide" evidence="2">
    <location>
        <begin position="1"/>
        <end position="28"/>
    </location>
</feature>
<organism evidence="4 5">
    <name type="scientific">Brachybacterium tyrofermentans</name>
    <dbReference type="NCBI Taxonomy" id="47848"/>
    <lineage>
        <taxon>Bacteria</taxon>
        <taxon>Bacillati</taxon>
        <taxon>Actinomycetota</taxon>
        <taxon>Actinomycetes</taxon>
        <taxon>Micrococcales</taxon>
        <taxon>Dermabacteraceae</taxon>
        <taxon>Brachybacterium</taxon>
    </lineage>
</organism>
<dbReference type="InterPro" id="IPR050904">
    <property type="entry name" value="Adhesion/Biosynth-related"/>
</dbReference>
<dbReference type="PROSITE" id="PS50213">
    <property type="entry name" value="FAS1"/>
    <property type="match status" value="1"/>
</dbReference>
<dbReference type="InterPro" id="IPR000782">
    <property type="entry name" value="FAS1_domain"/>
</dbReference>
<gene>
    <name evidence="4" type="ORF">ACFPK8_12220</name>
</gene>
<evidence type="ECO:0000259" key="3">
    <source>
        <dbReference type="PROSITE" id="PS50213"/>
    </source>
</evidence>
<evidence type="ECO:0000256" key="1">
    <source>
        <dbReference type="SAM" id="MobiDB-lite"/>
    </source>
</evidence>
<feature type="compositionally biased region" description="Acidic residues" evidence="1">
    <location>
        <begin position="53"/>
        <end position="62"/>
    </location>
</feature>
<dbReference type="SUPFAM" id="SSF82153">
    <property type="entry name" value="FAS1 domain"/>
    <property type="match status" value="1"/>
</dbReference>
<dbReference type="RefSeq" id="WP_343922459.1">
    <property type="nucleotide sequence ID" value="NZ_BAAAIR010000016.1"/>
</dbReference>
<evidence type="ECO:0000313" key="5">
    <source>
        <dbReference type="Proteomes" id="UP001595937"/>
    </source>
</evidence>
<dbReference type="PANTHER" id="PTHR10900">
    <property type="entry name" value="PERIOSTIN-RELATED"/>
    <property type="match status" value="1"/>
</dbReference>
<evidence type="ECO:0000313" key="4">
    <source>
        <dbReference type="EMBL" id="MFC5298279.1"/>
    </source>
</evidence>
<dbReference type="GeneID" id="303296179"/>
<dbReference type="SMART" id="SM00554">
    <property type="entry name" value="FAS1"/>
    <property type="match status" value="1"/>
</dbReference>
<dbReference type="InterPro" id="IPR036378">
    <property type="entry name" value="FAS1_dom_sf"/>
</dbReference>
<feature type="chain" id="PRO_5045770978" evidence="2">
    <location>
        <begin position="29"/>
        <end position="234"/>
    </location>
</feature>
<dbReference type="EMBL" id="JBHSLN010000025">
    <property type="protein sequence ID" value="MFC5298279.1"/>
    <property type="molecule type" value="Genomic_DNA"/>
</dbReference>
<comment type="caution">
    <text evidence="4">The sequence shown here is derived from an EMBL/GenBank/DDBJ whole genome shotgun (WGS) entry which is preliminary data.</text>
</comment>
<keyword evidence="5" id="KW-1185">Reference proteome</keyword>
<dbReference type="PANTHER" id="PTHR10900:SF77">
    <property type="entry name" value="FI19380P1"/>
    <property type="match status" value="1"/>
</dbReference>